<feature type="transmembrane region" description="Helical" evidence="8">
    <location>
        <begin position="260"/>
        <end position="282"/>
    </location>
</feature>
<feature type="transmembrane region" description="Helical" evidence="8">
    <location>
        <begin position="487"/>
        <end position="507"/>
    </location>
</feature>
<evidence type="ECO:0000256" key="3">
    <source>
        <dbReference type="ARBA" id="ARBA00022448"/>
    </source>
</evidence>
<feature type="transmembrane region" description="Helical" evidence="8">
    <location>
        <begin position="513"/>
        <end position="537"/>
    </location>
</feature>
<evidence type="ECO:0000313" key="10">
    <source>
        <dbReference type="Proteomes" id="UP000198307"/>
    </source>
</evidence>
<comment type="similarity">
    <text evidence="2">Belongs to the BCCT transporter (TC 2.A.15) family.</text>
</comment>
<evidence type="ECO:0000256" key="4">
    <source>
        <dbReference type="ARBA" id="ARBA00022475"/>
    </source>
</evidence>
<comment type="subcellular location">
    <subcellularLocation>
        <location evidence="1">Cell membrane</location>
        <topology evidence="1">Multi-pass membrane protein</topology>
    </subcellularLocation>
</comment>
<feature type="transmembrane region" description="Helical" evidence="8">
    <location>
        <begin position="357"/>
        <end position="374"/>
    </location>
</feature>
<dbReference type="Pfam" id="PF02028">
    <property type="entry name" value="BCCT"/>
    <property type="match status" value="1"/>
</dbReference>
<proteinExistence type="inferred from homology"/>
<feature type="transmembrane region" description="Helical" evidence="8">
    <location>
        <begin position="70"/>
        <end position="90"/>
    </location>
</feature>
<keyword evidence="5 8" id="KW-0812">Transmembrane</keyword>
<keyword evidence="10" id="KW-1185">Reference proteome</keyword>
<keyword evidence="3" id="KW-0813">Transport</keyword>
<dbReference type="OrthoDB" id="9775735at2"/>
<feature type="transmembrane region" description="Helical" evidence="8">
    <location>
        <begin position="386"/>
        <end position="404"/>
    </location>
</feature>
<protein>
    <submittedName>
        <fullName evidence="9">Choline/carnitine/betaine transport</fullName>
    </submittedName>
</protein>
<evidence type="ECO:0000256" key="1">
    <source>
        <dbReference type="ARBA" id="ARBA00004651"/>
    </source>
</evidence>
<dbReference type="RefSeq" id="WP_089344323.1">
    <property type="nucleotide sequence ID" value="NZ_CP067130.1"/>
</dbReference>
<feature type="transmembrane region" description="Helical" evidence="8">
    <location>
        <begin position="215"/>
        <end position="240"/>
    </location>
</feature>
<organism evidence="9 10">
    <name type="scientific">Paracoccus seriniphilus</name>
    <dbReference type="NCBI Taxonomy" id="184748"/>
    <lineage>
        <taxon>Bacteria</taxon>
        <taxon>Pseudomonadati</taxon>
        <taxon>Pseudomonadota</taxon>
        <taxon>Alphaproteobacteria</taxon>
        <taxon>Rhodobacterales</taxon>
        <taxon>Paracoccaceae</taxon>
        <taxon>Paracoccus</taxon>
    </lineage>
</organism>
<dbReference type="AlphaFoldDB" id="A0A239PUI5"/>
<dbReference type="PANTHER" id="PTHR30047:SF7">
    <property type="entry name" value="HIGH-AFFINITY CHOLINE TRANSPORT PROTEIN"/>
    <property type="match status" value="1"/>
</dbReference>
<dbReference type="Proteomes" id="UP000198307">
    <property type="component" value="Unassembled WGS sequence"/>
</dbReference>
<dbReference type="GO" id="GO:0022857">
    <property type="term" value="F:transmembrane transporter activity"/>
    <property type="evidence" value="ECO:0007669"/>
    <property type="project" value="InterPro"/>
</dbReference>
<feature type="transmembrane region" description="Helical" evidence="8">
    <location>
        <begin position="445"/>
        <end position="475"/>
    </location>
</feature>
<name>A0A239PUI5_9RHOB</name>
<reference evidence="9 10" key="1">
    <citation type="submission" date="2017-07" db="EMBL/GenBank/DDBJ databases">
        <authorList>
            <person name="Sun Z.S."/>
            <person name="Albrecht U."/>
            <person name="Echele G."/>
            <person name="Lee C.C."/>
        </authorList>
    </citation>
    <scope>NUCLEOTIDE SEQUENCE [LARGE SCALE GENOMIC DNA]</scope>
    <source>
        <strain evidence="9 10">DSM 14827</strain>
    </source>
</reference>
<evidence type="ECO:0000256" key="8">
    <source>
        <dbReference type="SAM" id="Phobius"/>
    </source>
</evidence>
<evidence type="ECO:0000256" key="2">
    <source>
        <dbReference type="ARBA" id="ARBA00005658"/>
    </source>
</evidence>
<dbReference type="GO" id="GO:0005886">
    <property type="term" value="C:plasma membrane"/>
    <property type="evidence" value="ECO:0007669"/>
    <property type="project" value="UniProtKB-SubCell"/>
</dbReference>
<keyword evidence="7 8" id="KW-0472">Membrane</keyword>
<sequence length="565" mass="60561">MSSARRDISPPLTELPIRTADRGFYDGFSPDVTVTAKILVGALIIWAIAFPEHAGTMLNAIKEVILTNFAAWYIYIMTFFVIFCIGLAILPASGRLKIGRDEDEPEFSRFSWFSMMFGAGIGVGMLTWAVAEPVYHFNNNPEVIQNLANSGGRDNLLNAFKWSYVDWGFSAWATYAVAGLGIGFFAYRRGLPLTVRSALTPLFGSRLSGWPGHAINVFAVIATVLGVAQTIGLGVEQFVAGMSRIGMGDWLLNSGGTASVAGVVLGLVIIMTASTMSALSGVGRGIKWLSNLNMALSIVLLSFFLVFGSTAMGLHALFLGMWDYVRALPEMLFTVYRADGAGGVADQLTKWQDAWPVFYWAWWISFAPFVGLFLARISRGRTIREFMLGAVLVPALMCFVWFAFAGGTAIDLELNGGAAGLIFGASDGDKIFAITNFLLGDVMGWLMAVLIVVLLMTFLVTTADSAVLIVNTINAAGNEGPKARRHILFWGVALGLVVGALLLVGGLQAIQTAIVIGALPFSVVMVLICAALVKAILRDSLRASRGLPTTYADNDGAALSATLPE</sequence>
<feature type="transmembrane region" description="Helical" evidence="8">
    <location>
        <begin position="294"/>
        <end position="322"/>
    </location>
</feature>
<feature type="transmembrane region" description="Helical" evidence="8">
    <location>
        <begin position="167"/>
        <end position="187"/>
    </location>
</feature>
<accession>A0A239PUI5</accession>
<evidence type="ECO:0000256" key="5">
    <source>
        <dbReference type="ARBA" id="ARBA00022692"/>
    </source>
</evidence>
<feature type="transmembrane region" description="Helical" evidence="8">
    <location>
        <begin position="110"/>
        <end position="131"/>
    </location>
</feature>
<dbReference type="InterPro" id="IPR000060">
    <property type="entry name" value="BCCT_transptr"/>
</dbReference>
<gene>
    <name evidence="9" type="ORF">SAMN05444959_106139</name>
</gene>
<dbReference type="PANTHER" id="PTHR30047">
    <property type="entry name" value="HIGH-AFFINITY CHOLINE TRANSPORT PROTEIN-RELATED"/>
    <property type="match status" value="1"/>
</dbReference>
<feature type="transmembrane region" description="Helical" evidence="8">
    <location>
        <begin position="32"/>
        <end position="50"/>
    </location>
</feature>
<dbReference type="EMBL" id="FZQB01000006">
    <property type="protein sequence ID" value="SNT73959.1"/>
    <property type="molecule type" value="Genomic_DNA"/>
</dbReference>
<keyword evidence="6 8" id="KW-1133">Transmembrane helix</keyword>
<keyword evidence="4" id="KW-1003">Cell membrane</keyword>
<evidence type="ECO:0000256" key="7">
    <source>
        <dbReference type="ARBA" id="ARBA00023136"/>
    </source>
</evidence>
<evidence type="ECO:0000313" key="9">
    <source>
        <dbReference type="EMBL" id="SNT73959.1"/>
    </source>
</evidence>
<evidence type="ECO:0000256" key="6">
    <source>
        <dbReference type="ARBA" id="ARBA00022989"/>
    </source>
</evidence>